<dbReference type="SUPFAM" id="SSF53383">
    <property type="entry name" value="PLP-dependent transferases"/>
    <property type="match status" value="1"/>
</dbReference>
<dbReference type="GO" id="GO:0000271">
    <property type="term" value="P:polysaccharide biosynthetic process"/>
    <property type="evidence" value="ECO:0007669"/>
    <property type="project" value="TreeGrafter"/>
</dbReference>
<dbReference type="PANTHER" id="PTHR30244:SF34">
    <property type="entry name" value="DTDP-4-AMINO-4,6-DIDEOXYGALACTOSE TRANSAMINASE"/>
    <property type="match status" value="1"/>
</dbReference>
<dbReference type="InterPro" id="IPR000653">
    <property type="entry name" value="DegT/StrS_aminotransferase"/>
</dbReference>
<organism evidence="2 3">
    <name type="scientific">Mailhella massiliensis</name>
    <dbReference type="NCBI Taxonomy" id="1903261"/>
    <lineage>
        <taxon>Bacteria</taxon>
        <taxon>Pseudomonadati</taxon>
        <taxon>Thermodesulfobacteriota</taxon>
        <taxon>Desulfovibrionia</taxon>
        <taxon>Desulfovibrionales</taxon>
        <taxon>Desulfovibrionaceae</taxon>
        <taxon>Mailhella</taxon>
    </lineage>
</organism>
<dbReference type="InterPro" id="IPR015422">
    <property type="entry name" value="PyrdxlP-dep_Trfase_small"/>
</dbReference>
<reference evidence="2" key="2">
    <citation type="submission" date="2021-09" db="EMBL/GenBank/DDBJ databases">
        <authorList>
            <person name="Gilroy R."/>
        </authorList>
    </citation>
    <scope>NUCLEOTIDE SEQUENCE</scope>
    <source>
        <strain evidence="2">ChiGjej2B2-19336</strain>
    </source>
</reference>
<dbReference type="Gene3D" id="3.90.1150.10">
    <property type="entry name" value="Aspartate Aminotransferase, domain 1"/>
    <property type="match status" value="1"/>
</dbReference>
<keyword evidence="2" id="KW-0032">Aminotransferase</keyword>
<dbReference type="Pfam" id="PF01041">
    <property type="entry name" value="DegT_DnrJ_EryC1"/>
    <property type="match status" value="1"/>
</dbReference>
<evidence type="ECO:0000313" key="3">
    <source>
        <dbReference type="Proteomes" id="UP000698963"/>
    </source>
</evidence>
<dbReference type="Proteomes" id="UP000698963">
    <property type="component" value="Unassembled WGS sequence"/>
</dbReference>
<dbReference type="InterPro" id="IPR015424">
    <property type="entry name" value="PyrdxlP-dep_Trfase"/>
</dbReference>
<reference evidence="2" key="1">
    <citation type="journal article" date="2021" name="PeerJ">
        <title>Extensive microbial diversity within the chicken gut microbiome revealed by metagenomics and culture.</title>
        <authorList>
            <person name="Gilroy R."/>
            <person name="Ravi A."/>
            <person name="Getino M."/>
            <person name="Pursley I."/>
            <person name="Horton D.L."/>
            <person name="Alikhan N.F."/>
            <person name="Baker D."/>
            <person name="Gharbi K."/>
            <person name="Hall N."/>
            <person name="Watson M."/>
            <person name="Adriaenssens E.M."/>
            <person name="Foster-Nyarko E."/>
            <person name="Jarju S."/>
            <person name="Secka A."/>
            <person name="Antonio M."/>
            <person name="Oren A."/>
            <person name="Chaudhuri R.R."/>
            <person name="La Ragione R."/>
            <person name="Hildebrand F."/>
            <person name="Pallen M.J."/>
        </authorList>
    </citation>
    <scope>NUCLEOTIDE SEQUENCE</scope>
    <source>
        <strain evidence="2">ChiGjej2B2-19336</strain>
    </source>
</reference>
<feature type="non-terminal residue" evidence="2">
    <location>
        <position position="1"/>
    </location>
</feature>
<dbReference type="PANTHER" id="PTHR30244">
    <property type="entry name" value="TRANSAMINASE"/>
    <property type="match status" value="1"/>
</dbReference>
<name>A0A921DST7_9BACT</name>
<dbReference type="RefSeq" id="WP_304122329.1">
    <property type="nucleotide sequence ID" value="NZ_DYZA01000133.1"/>
</dbReference>
<dbReference type="GO" id="GO:0030170">
    <property type="term" value="F:pyridoxal phosphate binding"/>
    <property type="evidence" value="ECO:0007669"/>
    <property type="project" value="TreeGrafter"/>
</dbReference>
<protein>
    <submittedName>
        <fullName evidence="2">DegT/DnrJ/EryC1/StrS family aminotransferase</fullName>
    </submittedName>
</protein>
<dbReference type="InterPro" id="IPR015421">
    <property type="entry name" value="PyrdxlP-dep_Trfase_major"/>
</dbReference>
<accession>A0A921DST7</accession>
<sequence>LGNMYDMDAVTDFCLRHDLWLIEDGCDALGARWKGRCAGTMGHIGTFSFYPAHHITMGEGGAVVTGDAQLYRILMSLRDWGRDCWCRPGSDNTCRRRFGLRLGRLPAGYDHKYVYSHIGYNLKITEWQAAVGLEQLKKLDVFLEKRRRNAGVLLRELDDLKDVLMLPRHSVHCSPSWFGFLMCVRPEAPFTRREIVEYLEEHGVGTRLLFAGNLLRQPMMTEAEVELRIGSGALMRSCDLGEAQYALLPHTEFVMARGFWTGTAQNVDEDDEREVSRIIHEFVRSRKP</sequence>
<keyword evidence="2" id="KW-0808">Transferase</keyword>
<comment type="similarity">
    <text evidence="1">Belongs to the DegT/DnrJ/EryC1 family.</text>
</comment>
<evidence type="ECO:0000256" key="1">
    <source>
        <dbReference type="ARBA" id="ARBA00037999"/>
    </source>
</evidence>
<gene>
    <name evidence="2" type="ORF">K8W16_06730</name>
</gene>
<evidence type="ECO:0000313" key="2">
    <source>
        <dbReference type="EMBL" id="HJD97322.1"/>
    </source>
</evidence>
<dbReference type="GO" id="GO:0008483">
    <property type="term" value="F:transaminase activity"/>
    <property type="evidence" value="ECO:0007669"/>
    <property type="project" value="UniProtKB-KW"/>
</dbReference>
<comment type="caution">
    <text evidence="2">The sequence shown here is derived from an EMBL/GenBank/DDBJ whole genome shotgun (WGS) entry which is preliminary data.</text>
</comment>
<dbReference type="Gene3D" id="3.40.640.10">
    <property type="entry name" value="Type I PLP-dependent aspartate aminotransferase-like (Major domain)"/>
    <property type="match status" value="1"/>
</dbReference>
<proteinExistence type="inferred from homology"/>
<dbReference type="EMBL" id="DYZA01000133">
    <property type="protein sequence ID" value="HJD97322.1"/>
    <property type="molecule type" value="Genomic_DNA"/>
</dbReference>
<dbReference type="AlphaFoldDB" id="A0A921DST7"/>